<keyword evidence="6 8" id="KW-0472">Membrane</keyword>
<evidence type="ECO:0000313" key="10">
    <source>
        <dbReference type="EMBL" id="GGB45171.1"/>
    </source>
</evidence>
<evidence type="ECO:0000259" key="9">
    <source>
        <dbReference type="PROSITE" id="PS51779"/>
    </source>
</evidence>
<comment type="similarity">
    <text evidence="8">Belongs to the FtsQ/DivIB family. DivIB subfamily.</text>
</comment>
<dbReference type="GO" id="GO:0005886">
    <property type="term" value="C:plasma membrane"/>
    <property type="evidence" value="ECO:0007669"/>
    <property type="project" value="UniProtKB-SubCell"/>
</dbReference>
<evidence type="ECO:0000256" key="1">
    <source>
        <dbReference type="ARBA" id="ARBA00004370"/>
    </source>
</evidence>
<feature type="domain" description="POTRA" evidence="9">
    <location>
        <begin position="50"/>
        <end position="118"/>
    </location>
</feature>
<dbReference type="InterPro" id="IPR034746">
    <property type="entry name" value="POTRA"/>
</dbReference>
<evidence type="ECO:0000256" key="6">
    <source>
        <dbReference type="ARBA" id="ARBA00023136"/>
    </source>
</evidence>
<feature type="transmembrane region" description="Helical" evidence="8">
    <location>
        <begin position="28"/>
        <end position="45"/>
    </location>
</feature>
<keyword evidence="2 8" id="KW-1003">Cell membrane</keyword>
<dbReference type="Pfam" id="PF03799">
    <property type="entry name" value="FtsQ_DivIB_C"/>
    <property type="match status" value="1"/>
</dbReference>
<comment type="subcellular location">
    <subcellularLocation>
        <location evidence="8">Cell membrane</location>
        <topology evidence="8">Single-pass type II membrane protein</topology>
    </subcellularLocation>
    <subcellularLocation>
        <location evidence="1">Membrane</location>
    </subcellularLocation>
    <text evidence="8">Localizes to the division septum.</text>
</comment>
<evidence type="ECO:0000256" key="3">
    <source>
        <dbReference type="ARBA" id="ARBA00022618"/>
    </source>
</evidence>
<dbReference type="Pfam" id="PF08478">
    <property type="entry name" value="POTRA_1"/>
    <property type="match status" value="1"/>
</dbReference>
<evidence type="ECO:0000313" key="11">
    <source>
        <dbReference type="Proteomes" id="UP000621492"/>
    </source>
</evidence>
<evidence type="ECO:0000256" key="4">
    <source>
        <dbReference type="ARBA" id="ARBA00022692"/>
    </source>
</evidence>
<evidence type="ECO:0000256" key="2">
    <source>
        <dbReference type="ARBA" id="ARBA00022475"/>
    </source>
</evidence>
<dbReference type="PROSITE" id="PS51779">
    <property type="entry name" value="POTRA"/>
    <property type="match status" value="1"/>
</dbReference>
<dbReference type="EMBL" id="BMJD01000017">
    <property type="protein sequence ID" value="GGB45171.1"/>
    <property type="molecule type" value="Genomic_DNA"/>
</dbReference>
<dbReference type="Proteomes" id="UP000621492">
    <property type="component" value="Unassembled WGS sequence"/>
</dbReference>
<dbReference type="RefSeq" id="WP_188725226.1">
    <property type="nucleotide sequence ID" value="NZ_BMJD01000017.1"/>
</dbReference>
<keyword evidence="5 8" id="KW-1133">Transmembrane helix</keyword>
<protein>
    <recommendedName>
        <fullName evidence="8">Cell division protein DivIB</fullName>
    </recommendedName>
</protein>
<evidence type="ECO:0000256" key="8">
    <source>
        <dbReference type="HAMAP-Rule" id="MF_00912"/>
    </source>
</evidence>
<gene>
    <name evidence="8 10" type="primary">divIB</name>
    <name evidence="10" type="ORF">GCM10011409_23450</name>
</gene>
<dbReference type="InterPro" id="IPR013685">
    <property type="entry name" value="POTRA_FtsQ_type"/>
</dbReference>
<reference evidence="10" key="1">
    <citation type="journal article" date="2014" name="Int. J. Syst. Evol. Microbiol.">
        <title>Complete genome sequence of Corynebacterium casei LMG S-19264T (=DSM 44701T), isolated from a smear-ripened cheese.</title>
        <authorList>
            <consortium name="US DOE Joint Genome Institute (JGI-PGF)"/>
            <person name="Walter F."/>
            <person name="Albersmeier A."/>
            <person name="Kalinowski J."/>
            <person name="Ruckert C."/>
        </authorList>
    </citation>
    <scope>NUCLEOTIDE SEQUENCE</scope>
    <source>
        <strain evidence="10">CGMCC 1.15454</strain>
    </source>
</reference>
<comment type="function">
    <text evidence="8">Cell division protein that may be involved in stabilizing or promoting the assembly of the division complex.</text>
</comment>
<sequence length="262" mass="29877">MEKKKIVSIEDRIPKLKQARKKKANRRLIFYLSIFFLLISIIVYLQSPLSNVKTVAVTGNSFISDEAIVEKSNITNKTNIWTINETDIKKRLHKNPTIKSVEITKKLPRTVEIHLSEYDRVGYINVDGAFHPILGNGQVLTSIKEKSINGDAPLLMDFSDKANLRKMTSELNKLPDSILNMISEIHWKPTDEDKNKIMLYMNDGYLVDGTIRDFATKMKVYPSIVAQLNPDKKGIIHIGVGAYFESFDKETKEEGTNDETED</sequence>
<dbReference type="PANTHER" id="PTHR37820:SF1">
    <property type="entry name" value="CELL DIVISION PROTEIN FTSQ"/>
    <property type="match status" value="1"/>
</dbReference>
<dbReference type="InterPro" id="IPR005548">
    <property type="entry name" value="Cell_div_FtsQ/DivIB_C"/>
</dbReference>
<keyword evidence="4 8" id="KW-0812">Transmembrane</keyword>
<evidence type="ECO:0000256" key="7">
    <source>
        <dbReference type="ARBA" id="ARBA00023306"/>
    </source>
</evidence>
<dbReference type="HAMAP" id="MF_00912">
    <property type="entry name" value="DivIB"/>
    <property type="match status" value="1"/>
</dbReference>
<dbReference type="InterPro" id="IPR026580">
    <property type="entry name" value="DivIB"/>
</dbReference>
<organism evidence="10 11">
    <name type="scientific">Lentibacillus populi</name>
    <dbReference type="NCBI Taxonomy" id="1827502"/>
    <lineage>
        <taxon>Bacteria</taxon>
        <taxon>Bacillati</taxon>
        <taxon>Bacillota</taxon>
        <taxon>Bacilli</taxon>
        <taxon>Bacillales</taxon>
        <taxon>Bacillaceae</taxon>
        <taxon>Lentibacillus</taxon>
    </lineage>
</organism>
<proteinExistence type="inferred from homology"/>
<dbReference type="InterPro" id="IPR050487">
    <property type="entry name" value="FtsQ_DivIB"/>
</dbReference>
<evidence type="ECO:0000256" key="5">
    <source>
        <dbReference type="ARBA" id="ARBA00022989"/>
    </source>
</evidence>
<dbReference type="Gene3D" id="3.10.20.310">
    <property type="entry name" value="membrane protein fhac"/>
    <property type="match status" value="1"/>
</dbReference>
<keyword evidence="3 8" id="KW-0132">Cell division</keyword>
<dbReference type="AlphaFoldDB" id="A0A9W5TYD1"/>
<keyword evidence="7 8" id="KW-0131">Cell cycle</keyword>
<dbReference type="GO" id="GO:0043093">
    <property type="term" value="P:FtsZ-dependent cytokinesis"/>
    <property type="evidence" value="ECO:0007669"/>
    <property type="project" value="UniProtKB-UniRule"/>
</dbReference>
<dbReference type="PANTHER" id="PTHR37820">
    <property type="entry name" value="CELL DIVISION PROTEIN DIVIB"/>
    <property type="match status" value="1"/>
</dbReference>
<keyword evidence="11" id="KW-1185">Reference proteome</keyword>
<name>A0A9W5TYD1_9BACI</name>
<accession>A0A9W5TYD1</accession>
<dbReference type="Gene3D" id="3.40.50.10960">
    <property type="match status" value="1"/>
</dbReference>
<comment type="caution">
    <text evidence="10">The sequence shown here is derived from an EMBL/GenBank/DDBJ whole genome shotgun (WGS) entry which is preliminary data.</text>
</comment>
<reference evidence="10" key="2">
    <citation type="submission" date="2020-09" db="EMBL/GenBank/DDBJ databases">
        <authorList>
            <person name="Sun Q."/>
            <person name="Zhou Y."/>
        </authorList>
    </citation>
    <scope>NUCLEOTIDE SEQUENCE</scope>
    <source>
        <strain evidence="10">CGMCC 1.15454</strain>
    </source>
</reference>
<dbReference type="GO" id="GO:0032153">
    <property type="term" value="C:cell division site"/>
    <property type="evidence" value="ECO:0007669"/>
    <property type="project" value="UniProtKB-UniRule"/>
</dbReference>